<keyword evidence="2" id="KW-1185">Reference proteome</keyword>
<gene>
    <name evidence="1" type="ORF">JZY06_08515</name>
</gene>
<comment type="caution">
    <text evidence="1">The sequence shown here is derived from an EMBL/GenBank/DDBJ whole genome shotgun (WGS) entry which is preliminary data.</text>
</comment>
<reference evidence="1" key="1">
    <citation type="submission" date="2021-03" db="EMBL/GenBank/DDBJ databases">
        <authorList>
            <person name="Sun Q."/>
        </authorList>
    </citation>
    <scope>NUCLEOTIDE SEQUENCE</scope>
    <source>
        <strain evidence="1">CCM 8862</strain>
    </source>
</reference>
<proteinExistence type="predicted"/>
<evidence type="ECO:0000313" key="1">
    <source>
        <dbReference type="EMBL" id="MBN9644648.1"/>
    </source>
</evidence>
<dbReference type="AlphaFoldDB" id="A0A939IY16"/>
<feature type="non-terminal residue" evidence="1">
    <location>
        <position position="277"/>
    </location>
</feature>
<organism evidence="1 2">
    <name type="scientific">Corynebacterium mendelii</name>
    <dbReference type="NCBI Taxonomy" id="2765362"/>
    <lineage>
        <taxon>Bacteria</taxon>
        <taxon>Bacillati</taxon>
        <taxon>Actinomycetota</taxon>
        <taxon>Actinomycetes</taxon>
        <taxon>Mycobacteriales</taxon>
        <taxon>Corynebacteriaceae</taxon>
        <taxon>Corynebacterium</taxon>
    </lineage>
</organism>
<accession>A0A939IY16</accession>
<name>A0A939IY16_9CORY</name>
<sequence length="277" mass="28926">MSSASLPHRPPAFTAWLSGIDDDHLRCLLIRRCECLQGSQPRSMRALGIELMSLASLAAAVRRLTAPELAVLESVISLGGEFDPVDAPDVVDRLLRAAAESDMTSQPDPGIFWRALRTLIMVGLVWGPDTTGWYAGADELSHTDTTTGLGLCAARRLSLHPMQPAAPLSGPVVTHPGISQTIPPAAMQVGTGGPGEPTVTAGYRLIAELPAQQRRIVRTLAAAGRTGTSSGAGPDAAPDHPVRQLIERGVLARLDGTRVLLVPGVAAAADSPDEAPA</sequence>
<evidence type="ECO:0000313" key="2">
    <source>
        <dbReference type="Proteomes" id="UP000664332"/>
    </source>
</evidence>
<dbReference type="EMBL" id="JAFLEQ010000016">
    <property type="protein sequence ID" value="MBN9644648.1"/>
    <property type="molecule type" value="Genomic_DNA"/>
</dbReference>
<protein>
    <submittedName>
        <fullName evidence="1">Uncharacterized protein</fullName>
    </submittedName>
</protein>
<dbReference type="Proteomes" id="UP000664332">
    <property type="component" value="Unassembled WGS sequence"/>
</dbReference>